<proteinExistence type="predicted"/>
<gene>
    <name evidence="1" type="ORF">HNR49_001396</name>
</gene>
<accession>A0A841HB66</accession>
<organism evidence="1 2">
    <name type="scientific">Halobacterium salinarum</name>
    <name type="common">Halobacterium halobium</name>
    <dbReference type="NCBI Taxonomy" id="2242"/>
    <lineage>
        <taxon>Archaea</taxon>
        <taxon>Methanobacteriati</taxon>
        <taxon>Methanobacteriota</taxon>
        <taxon>Stenosarchaea group</taxon>
        <taxon>Halobacteria</taxon>
        <taxon>Halobacteriales</taxon>
        <taxon>Halobacteriaceae</taxon>
        <taxon>Halobacterium</taxon>
    </lineage>
</organism>
<dbReference type="EMBL" id="JACHGX010000003">
    <property type="protein sequence ID" value="MBB6090027.1"/>
    <property type="molecule type" value="Genomic_DNA"/>
</dbReference>
<evidence type="ECO:0000313" key="1">
    <source>
        <dbReference type="EMBL" id="MBB6090027.1"/>
    </source>
</evidence>
<reference evidence="1" key="1">
    <citation type="submission" date="2020-08" db="EMBL/GenBank/DDBJ databases">
        <title>Genomic Encyclopedia of Type Strains, Phase IV (KMG-IV): sequencing the most valuable type-strain genomes for metagenomic binning, comparative biology and taxonomic classification.</title>
        <authorList>
            <person name="Goeker M."/>
        </authorList>
    </citation>
    <scope>NUCLEOTIDE SEQUENCE</scope>
    <source>
        <strain evidence="1">DSM 669</strain>
    </source>
</reference>
<evidence type="ECO:0000313" key="2">
    <source>
        <dbReference type="Proteomes" id="UP000642919"/>
    </source>
</evidence>
<dbReference type="Proteomes" id="UP000642919">
    <property type="component" value="Unassembled WGS sequence"/>
</dbReference>
<sequence length="38" mass="4182">MNKASASGLDPEAVHQFFAVDPDGRTLEFQTFLDEPAE</sequence>
<dbReference type="AlphaFoldDB" id="A0A841HB66"/>
<protein>
    <submittedName>
        <fullName evidence="1">Uncharacterized protein</fullName>
    </submittedName>
</protein>
<name>A0A841HB66_HALSI</name>
<comment type="caution">
    <text evidence="1">The sequence shown here is derived from an EMBL/GenBank/DDBJ whole genome shotgun (WGS) entry which is preliminary data.</text>
</comment>